<proteinExistence type="predicted"/>
<dbReference type="eggNOG" id="ENOG5031T05">
    <property type="taxonomic scope" value="Bacteria"/>
</dbReference>
<gene>
    <name evidence="2" type="ORF">F971_02003</name>
</gene>
<feature type="transmembrane region" description="Helical" evidence="1">
    <location>
        <begin position="6"/>
        <end position="32"/>
    </location>
</feature>
<dbReference type="Proteomes" id="UP000013049">
    <property type="component" value="Unassembled WGS sequence"/>
</dbReference>
<keyword evidence="1" id="KW-0472">Membrane</keyword>
<comment type="caution">
    <text evidence="2">The sequence shown here is derived from an EMBL/GenBank/DDBJ whole genome shotgun (WGS) entry which is preliminary data.</text>
</comment>
<evidence type="ECO:0000313" key="3">
    <source>
        <dbReference type="Proteomes" id="UP000013049"/>
    </source>
</evidence>
<organism evidence="2 3">
    <name type="scientific">Acinetobacter vivianii</name>
    <dbReference type="NCBI Taxonomy" id="1776742"/>
    <lineage>
        <taxon>Bacteria</taxon>
        <taxon>Pseudomonadati</taxon>
        <taxon>Pseudomonadota</taxon>
        <taxon>Gammaproteobacteria</taxon>
        <taxon>Moraxellales</taxon>
        <taxon>Moraxellaceae</taxon>
        <taxon>Acinetobacter</taxon>
    </lineage>
</organism>
<sequence length="48" mass="5883">MIDNPIFLQMLLFIFSGVLSLYFLFLLFMRLYHQRGFLKSQKTDLFYL</sequence>
<dbReference type="HOGENOM" id="CLU_3148379_0_0_6"/>
<dbReference type="EMBL" id="APPC01000017">
    <property type="protein sequence ID" value="ENU92116.1"/>
    <property type="molecule type" value="Genomic_DNA"/>
</dbReference>
<reference evidence="2 3" key="1">
    <citation type="submission" date="2013-02" db="EMBL/GenBank/DDBJ databases">
        <title>The Genome Sequence of Acinetobacter sp. NIPH 758.</title>
        <authorList>
            <consortium name="The Broad Institute Genome Sequencing Platform"/>
            <consortium name="The Broad Institute Genome Sequencing Center for Infectious Disease"/>
            <person name="Cerqueira G."/>
            <person name="Feldgarden M."/>
            <person name="Courvalin P."/>
            <person name="Perichon B."/>
            <person name="Grillot-Courvalin C."/>
            <person name="Clermont D."/>
            <person name="Rocha E."/>
            <person name="Yoon E.-J."/>
            <person name="Nemec A."/>
            <person name="Walker B."/>
            <person name="Young S.K."/>
            <person name="Zeng Q."/>
            <person name="Gargeya S."/>
            <person name="Fitzgerald M."/>
            <person name="Haas B."/>
            <person name="Abouelleil A."/>
            <person name="Alvarado L."/>
            <person name="Arachchi H.M."/>
            <person name="Berlin A.M."/>
            <person name="Chapman S.B."/>
            <person name="Dewar J."/>
            <person name="Goldberg J."/>
            <person name="Griggs A."/>
            <person name="Gujja S."/>
            <person name="Hansen M."/>
            <person name="Howarth C."/>
            <person name="Imamovic A."/>
            <person name="Larimer J."/>
            <person name="McCowan C."/>
            <person name="Murphy C."/>
            <person name="Neiman D."/>
            <person name="Pearson M."/>
            <person name="Priest M."/>
            <person name="Roberts A."/>
            <person name="Saif S."/>
            <person name="Shea T."/>
            <person name="Sisk P."/>
            <person name="Sykes S."/>
            <person name="Wortman J."/>
            <person name="Nusbaum C."/>
            <person name="Birren B."/>
        </authorList>
    </citation>
    <scope>NUCLEOTIDE SEQUENCE [LARGE SCALE GENOMIC DNA]</scope>
    <source>
        <strain evidence="2 3">NIPH 758</strain>
    </source>
</reference>
<protein>
    <submittedName>
        <fullName evidence="2">Uncharacterized protein</fullName>
    </submittedName>
</protein>
<evidence type="ECO:0000256" key="1">
    <source>
        <dbReference type="SAM" id="Phobius"/>
    </source>
</evidence>
<keyword evidence="1" id="KW-1133">Transmembrane helix</keyword>
<keyword evidence="1" id="KW-0812">Transmembrane</keyword>
<evidence type="ECO:0000313" key="2">
    <source>
        <dbReference type="EMBL" id="ENU92116.1"/>
    </source>
</evidence>
<name>N8UX02_9GAMM</name>
<accession>N8UX02</accession>
<dbReference type="AlphaFoldDB" id="N8UX02"/>